<dbReference type="AlphaFoldDB" id="A0A7K1XVN2"/>
<evidence type="ECO:0000313" key="9">
    <source>
        <dbReference type="EMBL" id="MXV15053.1"/>
    </source>
</evidence>
<evidence type="ECO:0000256" key="4">
    <source>
        <dbReference type="ARBA" id="ARBA00022989"/>
    </source>
</evidence>
<dbReference type="EMBL" id="WVHS01000002">
    <property type="protein sequence ID" value="MXV15053.1"/>
    <property type="molecule type" value="Genomic_DNA"/>
</dbReference>
<keyword evidence="4 6" id="KW-1133">Transmembrane helix</keyword>
<dbReference type="PANTHER" id="PTHR30572">
    <property type="entry name" value="MEMBRANE COMPONENT OF TRANSPORTER-RELATED"/>
    <property type="match status" value="1"/>
</dbReference>
<feature type="transmembrane region" description="Helical" evidence="6">
    <location>
        <begin position="668"/>
        <end position="690"/>
    </location>
</feature>
<keyword evidence="5 6" id="KW-0472">Membrane</keyword>
<proteinExistence type="predicted"/>
<dbReference type="Proteomes" id="UP000451233">
    <property type="component" value="Unassembled WGS sequence"/>
</dbReference>
<evidence type="ECO:0000256" key="1">
    <source>
        <dbReference type="ARBA" id="ARBA00004651"/>
    </source>
</evidence>
<accession>A0A7K1XVN2</accession>
<evidence type="ECO:0000256" key="2">
    <source>
        <dbReference type="ARBA" id="ARBA00022475"/>
    </source>
</evidence>
<dbReference type="GO" id="GO:0005886">
    <property type="term" value="C:plasma membrane"/>
    <property type="evidence" value="ECO:0007669"/>
    <property type="project" value="UniProtKB-SubCell"/>
</dbReference>
<comment type="subcellular location">
    <subcellularLocation>
        <location evidence="1">Cell membrane</location>
        <topology evidence="1">Multi-pass membrane protein</topology>
    </subcellularLocation>
</comment>
<feature type="domain" description="ABC3 transporter permease C-terminal" evidence="7">
    <location>
        <begin position="672"/>
        <end position="782"/>
    </location>
</feature>
<keyword evidence="2" id="KW-1003">Cell membrane</keyword>
<sequence length="791" mass="86056">MNKLDLKIAIRTFLNGKWYNFLNLSGLALGFAAFMFVALYVDHETGYDEWNRNVDRIFLVERETPNGPSPYTPGKLAAAVKSQCPEVEETGRMNTALFQLPFYTSAGRFLVTKWVGADYSIAGMLGIKPEGFKLTPGTAPAILLSRKTAGVLFPGERDIRDKTVNMLSRSGMPMTVAGVAAAAPGNTNFSFDCIGFSDDITEGKDQGYANQIYQTFLLVKPGADIALLSKKIDQVYKEAALADGSRVDRESLSSAAPAIYLDPLANLHLKPHYGSPANNQVVKGLTILAVIVLVVTGINFTNLYVAQANRRSKEVGIKKVNGILKRQVITQFLLEIFFQCLLALAFAFVIVVVGLPYFNRLLGADLLVAGINLKIILQLVVSLVTLTLLAGVYPAIVMAGFRPVTVLRGEPLANGGKFSWISGSITTLQFAFAAGFVIVLVVINRQVDYMRSGDPGFSAKQVIYIDNLGIYNDPLKFEPVRRRIQAIPGVKQVTVTSHIPGGIIPGSSEYTTRNKAYPMHTIAVDHGYFEMLNIALKEGRSFSSPGASDTANAVINETAARQMGLKNAIGSQITGCGGTYQVIGVTKDVKANGFETQIQPTIYLMGGACGLLKTQIMVSADAKAIPGMLQTLNAQWGSINKLDGDSFSYHFLDELYGRLFIKQAQLRSVLLCFSLLAIFISSLGFFASAANTIRLRMKEIVIRKVLGASSKQLTVTLSKPFFYCVIIANAIAWPFSFVVATKWLETFAYRATLSFAPFVFALAISLLMVAVTVCLQIARAVRFKAAVKLKV</sequence>
<feature type="transmembrane region" description="Helical" evidence="6">
    <location>
        <begin position="755"/>
        <end position="778"/>
    </location>
</feature>
<organism evidence="9 10">
    <name type="scientific">Hufsiella ginkgonis</name>
    <dbReference type="NCBI Taxonomy" id="2695274"/>
    <lineage>
        <taxon>Bacteria</taxon>
        <taxon>Pseudomonadati</taxon>
        <taxon>Bacteroidota</taxon>
        <taxon>Sphingobacteriia</taxon>
        <taxon>Sphingobacteriales</taxon>
        <taxon>Sphingobacteriaceae</taxon>
        <taxon>Hufsiella</taxon>
    </lineage>
</organism>
<dbReference type="Pfam" id="PF02687">
    <property type="entry name" value="FtsX"/>
    <property type="match status" value="2"/>
</dbReference>
<feature type="domain" description="ABC3 transporter permease C-terminal" evidence="7">
    <location>
        <begin position="287"/>
        <end position="399"/>
    </location>
</feature>
<feature type="transmembrane region" description="Helical" evidence="6">
    <location>
        <begin position="375"/>
        <end position="397"/>
    </location>
</feature>
<dbReference type="Pfam" id="PF12704">
    <property type="entry name" value="MacB_PCD"/>
    <property type="match status" value="2"/>
</dbReference>
<dbReference type="GO" id="GO:0022857">
    <property type="term" value="F:transmembrane transporter activity"/>
    <property type="evidence" value="ECO:0007669"/>
    <property type="project" value="TreeGrafter"/>
</dbReference>
<evidence type="ECO:0000256" key="3">
    <source>
        <dbReference type="ARBA" id="ARBA00022692"/>
    </source>
</evidence>
<dbReference type="InterPro" id="IPR050250">
    <property type="entry name" value="Macrolide_Exporter_MacB"/>
</dbReference>
<name>A0A7K1XVN2_9SPHI</name>
<dbReference type="InterPro" id="IPR003838">
    <property type="entry name" value="ABC3_permease_C"/>
</dbReference>
<evidence type="ECO:0000259" key="8">
    <source>
        <dbReference type="Pfam" id="PF12704"/>
    </source>
</evidence>
<feature type="transmembrane region" description="Helical" evidence="6">
    <location>
        <begin position="285"/>
        <end position="305"/>
    </location>
</feature>
<dbReference type="RefSeq" id="WP_160906074.1">
    <property type="nucleotide sequence ID" value="NZ_WVHS01000002.1"/>
</dbReference>
<keyword evidence="10" id="KW-1185">Reference proteome</keyword>
<feature type="transmembrane region" description="Helical" evidence="6">
    <location>
        <begin position="721"/>
        <end position="743"/>
    </location>
</feature>
<dbReference type="InterPro" id="IPR025857">
    <property type="entry name" value="MacB_PCD"/>
</dbReference>
<feature type="transmembrane region" description="Helical" evidence="6">
    <location>
        <begin position="21"/>
        <end position="41"/>
    </location>
</feature>
<keyword evidence="3 6" id="KW-0812">Transmembrane</keyword>
<feature type="domain" description="MacB-like periplasmic core" evidence="8">
    <location>
        <begin position="426"/>
        <end position="605"/>
    </location>
</feature>
<evidence type="ECO:0000256" key="6">
    <source>
        <dbReference type="SAM" id="Phobius"/>
    </source>
</evidence>
<evidence type="ECO:0000256" key="5">
    <source>
        <dbReference type="ARBA" id="ARBA00023136"/>
    </source>
</evidence>
<gene>
    <name evidence="9" type="ORF">GS398_07060</name>
</gene>
<feature type="domain" description="MacB-like periplasmic core" evidence="8">
    <location>
        <begin position="21"/>
        <end position="234"/>
    </location>
</feature>
<evidence type="ECO:0000259" key="7">
    <source>
        <dbReference type="Pfam" id="PF02687"/>
    </source>
</evidence>
<dbReference type="PANTHER" id="PTHR30572:SF18">
    <property type="entry name" value="ABC-TYPE MACROLIDE FAMILY EXPORT SYSTEM PERMEASE COMPONENT 2"/>
    <property type="match status" value="1"/>
</dbReference>
<reference evidence="9 10" key="1">
    <citation type="submission" date="2019-11" db="EMBL/GenBank/DDBJ databases">
        <title>Pedobacter sp. HMF7056 Genome sequencing and assembly.</title>
        <authorList>
            <person name="Kang H."/>
            <person name="Kim H."/>
            <person name="Joh K."/>
        </authorList>
    </citation>
    <scope>NUCLEOTIDE SEQUENCE [LARGE SCALE GENOMIC DNA]</scope>
    <source>
        <strain evidence="9 10">HMF7056</strain>
    </source>
</reference>
<protein>
    <submittedName>
        <fullName evidence="9">FtsX-like permease family protein</fullName>
    </submittedName>
</protein>
<feature type="transmembrane region" description="Helical" evidence="6">
    <location>
        <begin position="332"/>
        <end position="355"/>
    </location>
</feature>
<evidence type="ECO:0000313" key="10">
    <source>
        <dbReference type="Proteomes" id="UP000451233"/>
    </source>
</evidence>
<feature type="transmembrane region" description="Helical" evidence="6">
    <location>
        <begin position="418"/>
        <end position="443"/>
    </location>
</feature>
<comment type="caution">
    <text evidence="9">The sequence shown here is derived from an EMBL/GenBank/DDBJ whole genome shotgun (WGS) entry which is preliminary data.</text>
</comment>